<organism evidence="2 3">
    <name type="scientific">Paenibacillus germinis</name>
    <dbReference type="NCBI Taxonomy" id="2654979"/>
    <lineage>
        <taxon>Bacteria</taxon>
        <taxon>Bacillati</taxon>
        <taxon>Bacillota</taxon>
        <taxon>Bacilli</taxon>
        <taxon>Bacillales</taxon>
        <taxon>Paenibacillaceae</taxon>
        <taxon>Paenibacillus</taxon>
    </lineage>
</organism>
<protein>
    <recommendedName>
        <fullName evidence="4">WD40 repeat domain-containing protein</fullName>
    </recommendedName>
</protein>
<accession>A0ABX1Z8D6</accession>
<gene>
    <name evidence="2" type="ORF">GC102_22515</name>
</gene>
<keyword evidence="1" id="KW-0732">Signal</keyword>
<feature type="signal peptide" evidence="1">
    <location>
        <begin position="1"/>
        <end position="24"/>
    </location>
</feature>
<feature type="chain" id="PRO_5046757570" description="WD40 repeat domain-containing protein" evidence="1">
    <location>
        <begin position="25"/>
        <end position="373"/>
    </location>
</feature>
<sequence>MKRRTCLYALLATLCFLLTGCLGAPRTETIILNDAEQQPSGEEASPFTVRTIYSVLDGQGEGIYPIGWIDANALLAFTPEYPSRSRLDRVNEPYTARQKLSEVGVFTYPQNSLVLSPDRRNVAYISVSGNVMQLNLHSLGDSGNTLIETTKSKQILNVRMSWSSNGRFLFYTIDNEVEKATQLSVYDTTEGNARRYSLPLVQQNEFTSSIYISDDGEDAAIVKRSGQDSVLELGELRGKEFISQYRHSISSEDWIEWIHQDQIAFVGTDGALYAYDQRNDALSVLLNDIGRFRLSSDRKLIVYTQGGDSVYAASIYGNNVLNMKQIYKGIIPYQMVWSPDNSKLLIISSKLNQQGNLKEYTAPKSQSLVIEFK</sequence>
<keyword evidence="3" id="KW-1185">Reference proteome</keyword>
<evidence type="ECO:0000256" key="1">
    <source>
        <dbReference type="SAM" id="SignalP"/>
    </source>
</evidence>
<evidence type="ECO:0000313" key="2">
    <source>
        <dbReference type="EMBL" id="NOU88506.1"/>
    </source>
</evidence>
<reference evidence="2 3" key="1">
    <citation type="submission" date="2019-10" db="EMBL/GenBank/DDBJ databases">
        <title>Description of Paenibacillus choica sp. nov.</title>
        <authorList>
            <person name="Carlier A."/>
            <person name="Qi S."/>
        </authorList>
    </citation>
    <scope>NUCLEOTIDE SEQUENCE [LARGE SCALE GENOMIC DNA]</scope>
    <source>
        <strain evidence="2 3">LMG 31460</strain>
    </source>
</reference>
<proteinExistence type="predicted"/>
<dbReference type="Proteomes" id="UP000658690">
    <property type="component" value="Unassembled WGS sequence"/>
</dbReference>
<evidence type="ECO:0000313" key="3">
    <source>
        <dbReference type="Proteomes" id="UP000658690"/>
    </source>
</evidence>
<dbReference type="PROSITE" id="PS51257">
    <property type="entry name" value="PROKAR_LIPOPROTEIN"/>
    <property type="match status" value="1"/>
</dbReference>
<evidence type="ECO:0008006" key="4">
    <source>
        <dbReference type="Google" id="ProtNLM"/>
    </source>
</evidence>
<dbReference type="RefSeq" id="WP_171691519.1">
    <property type="nucleotide sequence ID" value="NZ_WHOC01000121.1"/>
</dbReference>
<dbReference type="Gene3D" id="2.120.10.30">
    <property type="entry name" value="TolB, C-terminal domain"/>
    <property type="match status" value="1"/>
</dbReference>
<name>A0ABX1Z8D6_9BACL</name>
<dbReference type="SUPFAM" id="SSF69322">
    <property type="entry name" value="Tricorn protease domain 2"/>
    <property type="match status" value="1"/>
</dbReference>
<comment type="caution">
    <text evidence="2">The sequence shown here is derived from an EMBL/GenBank/DDBJ whole genome shotgun (WGS) entry which is preliminary data.</text>
</comment>
<dbReference type="InterPro" id="IPR011042">
    <property type="entry name" value="6-blade_b-propeller_TolB-like"/>
</dbReference>
<dbReference type="EMBL" id="WHOC01000121">
    <property type="protein sequence ID" value="NOU88506.1"/>
    <property type="molecule type" value="Genomic_DNA"/>
</dbReference>